<dbReference type="EMBL" id="FQZY01000014">
    <property type="protein sequence ID" value="SHJ68082.1"/>
    <property type="molecule type" value="Genomic_DNA"/>
</dbReference>
<dbReference type="PANTHER" id="PTHR32154">
    <property type="entry name" value="PYRUVATE-FLAVODOXIN OXIDOREDUCTASE-RELATED"/>
    <property type="match status" value="1"/>
</dbReference>
<sequence length="405" mass="44043">MAVKERMSGNEAVAYAMKQVNPDVMPAFPITPSTELPQFVANYIANGEMDTEFIPVESEHSAMSAAIGASAAGARTMTATSSAGLALMWEVIYVAASTRVPITMAVVNRALTGPLNINCEHSDSMGARDSGWLQIYAENNQEAYDNFLQAYRIAEHKDVMLPIMICQDGFITSHAVENIELIEDEKVKPFVGEYHPEHFLLNPRESMAVGAYAVSNYCMEAKKAHAEAMKNAKQVILDVAKEFAEISGREYGLFEEYKLEDADYAIVAIGSACGTAKDAIDKLREQGVKAGLLKVRVFRPFPAEEMVEALKNCKSIAIMDRCESYSSQGGPLGAELMAALFRGKSKAEAVNIVYGLSGRDIRVEDVEKIFADLADIAEHGVGNTSTGDVTSNGAGDTYRYLGLRE</sequence>
<dbReference type="InterPro" id="IPR009014">
    <property type="entry name" value="Transketo_C/PFOR_II"/>
</dbReference>
<proteinExistence type="inferred from homology"/>
<evidence type="ECO:0000259" key="4">
    <source>
        <dbReference type="Pfam" id="PF17147"/>
    </source>
</evidence>
<keyword evidence="6" id="KW-1185">Reference proteome</keyword>
<dbReference type="Gene3D" id="3.40.50.970">
    <property type="match status" value="1"/>
</dbReference>
<evidence type="ECO:0000259" key="3">
    <source>
        <dbReference type="Pfam" id="PF01855"/>
    </source>
</evidence>
<evidence type="ECO:0000313" key="5">
    <source>
        <dbReference type="EMBL" id="SHJ68082.1"/>
    </source>
</evidence>
<feature type="domain" description="Pyruvate:ferredoxin oxidoreductase core" evidence="4">
    <location>
        <begin position="262"/>
        <end position="366"/>
    </location>
</feature>
<reference evidence="5 6" key="1">
    <citation type="submission" date="2016-11" db="EMBL/GenBank/DDBJ databases">
        <authorList>
            <person name="Jaros S."/>
            <person name="Januszkiewicz K."/>
            <person name="Wedrychowicz H."/>
        </authorList>
    </citation>
    <scope>NUCLEOTIDE SEQUENCE [LARGE SCALE GENOMIC DNA]</scope>
    <source>
        <strain evidence="5 6">DSM 15480</strain>
    </source>
</reference>
<dbReference type="SUPFAM" id="SSF52922">
    <property type="entry name" value="TK C-terminal domain-like"/>
    <property type="match status" value="1"/>
</dbReference>
<protein>
    <submittedName>
        <fullName evidence="5">Pyruvate ferredoxin oxidoreductase, alpha subunit</fullName>
    </submittedName>
</protein>
<dbReference type="RefSeq" id="WP_073106608.1">
    <property type="nucleotide sequence ID" value="NZ_FQZY01000014.1"/>
</dbReference>
<dbReference type="CDD" id="cd07034">
    <property type="entry name" value="TPP_PYR_PFOR_IOR-alpha_like"/>
    <property type="match status" value="1"/>
</dbReference>
<dbReference type="SUPFAM" id="SSF52518">
    <property type="entry name" value="Thiamin diphosphate-binding fold (THDP-binding)"/>
    <property type="match status" value="1"/>
</dbReference>
<feature type="domain" description="Pyruvate flavodoxin/ferredoxin oxidoreductase pyrimidine binding" evidence="3">
    <location>
        <begin position="16"/>
        <end position="240"/>
    </location>
</feature>
<dbReference type="FunFam" id="3.40.50.970:FF:000012">
    <property type="entry name" value="Pyruvate:ferredoxin (Flavodoxin) oxidoreductase"/>
    <property type="match status" value="1"/>
</dbReference>
<dbReference type="InterPro" id="IPR002880">
    <property type="entry name" value="Pyrv_Fd/Flavodoxin_OxRdtase_N"/>
</dbReference>
<dbReference type="PANTHER" id="PTHR32154:SF0">
    <property type="entry name" value="PYRUVATE-FLAVODOXIN OXIDOREDUCTASE-RELATED"/>
    <property type="match status" value="1"/>
</dbReference>
<dbReference type="InterPro" id="IPR029061">
    <property type="entry name" value="THDP-binding"/>
</dbReference>
<evidence type="ECO:0000256" key="1">
    <source>
        <dbReference type="ARBA" id="ARBA00009032"/>
    </source>
</evidence>
<dbReference type="FunFam" id="3.40.50.920:FF:000010">
    <property type="entry name" value="Pyruvate ferredoxin oxidoreductase, alpha subunit"/>
    <property type="match status" value="1"/>
</dbReference>
<dbReference type="Pfam" id="PF17147">
    <property type="entry name" value="PFOR_II"/>
    <property type="match status" value="1"/>
</dbReference>
<gene>
    <name evidence="5" type="ORF">SAMN02745243_01120</name>
</gene>
<dbReference type="OrthoDB" id="9794954at2"/>
<dbReference type="Pfam" id="PF01855">
    <property type="entry name" value="POR_N"/>
    <property type="match status" value="1"/>
</dbReference>
<keyword evidence="5" id="KW-0670">Pyruvate</keyword>
<dbReference type="GO" id="GO:0016903">
    <property type="term" value="F:oxidoreductase activity, acting on the aldehyde or oxo group of donors"/>
    <property type="evidence" value="ECO:0007669"/>
    <property type="project" value="UniProtKB-ARBA"/>
</dbReference>
<comment type="similarity">
    <text evidence="1">Belongs to the pyruvate:ferredoxin/flavodoxin oxidoreductase family.</text>
</comment>
<evidence type="ECO:0000256" key="2">
    <source>
        <dbReference type="ARBA" id="ARBA00023002"/>
    </source>
</evidence>
<evidence type="ECO:0000313" key="6">
    <source>
        <dbReference type="Proteomes" id="UP000184301"/>
    </source>
</evidence>
<dbReference type="STRING" id="1121950.SAMN02745243_01120"/>
<dbReference type="Gene3D" id="3.40.50.920">
    <property type="match status" value="1"/>
</dbReference>
<dbReference type="AlphaFoldDB" id="A0A1M6LAA2"/>
<dbReference type="InterPro" id="IPR050722">
    <property type="entry name" value="Pyruvate:ferred/Flavod_OxRd"/>
</dbReference>
<organism evidence="5 6">
    <name type="scientific">Hespellia stercorisuis DSM 15480</name>
    <dbReference type="NCBI Taxonomy" id="1121950"/>
    <lineage>
        <taxon>Bacteria</taxon>
        <taxon>Bacillati</taxon>
        <taxon>Bacillota</taxon>
        <taxon>Clostridia</taxon>
        <taxon>Lachnospirales</taxon>
        <taxon>Lachnospiraceae</taxon>
        <taxon>Hespellia</taxon>
    </lineage>
</organism>
<dbReference type="Proteomes" id="UP000184301">
    <property type="component" value="Unassembled WGS sequence"/>
</dbReference>
<dbReference type="InterPro" id="IPR033412">
    <property type="entry name" value="PFOR_II"/>
</dbReference>
<dbReference type="GO" id="GO:0006979">
    <property type="term" value="P:response to oxidative stress"/>
    <property type="evidence" value="ECO:0007669"/>
    <property type="project" value="TreeGrafter"/>
</dbReference>
<name>A0A1M6LAA2_9FIRM</name>
<keyword evidence="2" id="KW-0560">Oxidoreductase</keyword>
<accession>A0A1M6LAA2</accession>
<dbReference type="GO" id="GO:0019752">
    <property type="term" value="P:carboxylic acid metabolic process"/>
    <property type="evidence" value="ECO:0007669"/>
    <property type="project" value="UniProtKB-ARBA"/>
</dbReference>